<evidence type="ECO:0000313" key="1">
    <source>
        <dbReference type="EMBL" id="KAK9230171.1"/>
    </source>
</evidence>
<gene>
    <name evidence="1" type="ORF">WN944_023138</name>
</gene>
<protein>
    <submittedName>
        <fullName evidence="1">Uncharacterized protein</fullName>
    </submittedName>
</protein>
<dbReference type="Proteomes" id="UP001428341">
    <property type="component" value="Unassembled WGS sequence"/>
</dbReference>
<accession>A0AAP0N2C0</accession>
<dbReference type="AlphaFoldDB" id="A0AAP0N2C0"/>
<comment type="caution">
    <text evidence="1">The sequence shown here is derived from an EMBL/GenBank/DDBJ whole genome shotgun (WGS) entry which is preliminary data.</text>
</comment>
<name>A0AAP0N2C0_9ROSI</name>
<keyword evidence="2" id="KW-1185">Reference proteome</keyword>
<sequence length="122" mass="13562">MIWSSVLPPQSSAHQIPLLAHGAVSHNYHLANGLHRGGSHHLNQLSTLNQTLIKALSCLYDVCLLLTFHKKCRFGLWSQGISCGISIEFSFVLSTPFKYEVLISFSLHLSTLSLAELTQIYI</sequence>
<evidence type="ECO:0000313" key="2">
    <source>
        <dbReference type="Proteomes" id="UP001428341"/>
    </source>
</evidence>
<organism evidence="1 2">
    <name type="scientific">Citrus x changshan-huyou</name>
    <dbReference type="NCBI Taxonomy" id="2935761"/>
    <lineage>
        <taxon>Eukaryota</taxon>
        <taxon>Viridiplantae</taxon>
        <taxon>Streptophyta</taxon>
        <taxon>Embryophyta</taxon>
        <taxon>Tracheophyta</taxon>
        <taxon>Spermatophyta</taxon>
        <taxon>Magnoliopsida</taxon>
        <taxon>eudicotyledons</taxon>
        <taxon>Gunneridae</taxon>
        <taxon>Pentapetalae</taxon>
        <taxon>rosids</taxon>
        <taxon>malvids</taxon>
        <taxon>Sapindales</taxon>
        <taxon>Rutaceae</taxon>
        <taxon>Aurantioideae</taxon>
        <taxon>Citrus</taxon>
    </lineage>
</organism>
<proteinExistence type="predicted"/>
<reference evidence="1 2" key="1">
    <citation type="submission" date="2024-05" db="EMBL/GenBank/DDBJ databases">
        <title>Haplotype-resolved chromosome-level genome assembly of Huyou (Citrus changshanensis).</title>
        <authorList>
            <person name="Miao C."/>
            <person name="Chen W."/>
            <person name="Wu Y."/>
            <person name="Wang L."/>
            <person name="Zhao S."/>
            <person name="Grierson D."/>
            <person name="Xu C."/>
            <person name="Chen K."/>
        </authorList>
    </citation>
    <scope>NUCLEOTIDE SEQUENCE [LARGE SCALE GENOMIC DNA]</scope>
    <source>
        <strain evidence="1">01-14</strain>
        <tissue evidence="1">Leaf</tissue>
    </source>
</reference>
<dbReference type="EMBL" id="JBCGBO010000001">
    <property type="protein sequence ID" value="KAK9230171.1"/>
    <property type="molecule type" value="Genomic_DNA"/>
</dbReference>